<proteinExistence type="predicted"/>
<gene>
    <name evidence="1" type="ORF">MANES_08G070000v8</name>
</gene>
<keyword evidence="2" id="KW-1185">Reference proteome</keyword>
<name>A0ACB7H8S6_MANES</name>
<protein>
    <submittedName>
        <fullName evidence="1">Uncharacterized protein</fullName>
    </submittedName>
</protein>
<dbReference type="EMBL" id="CM004394">
    <property type="protein sequence ID" value="KAG8649144.1"/>
    <property type="molecule type" value="Genomic_DNA"/>
</dbReference>
<dbReference type="Proteomes" id="UP000091857">
    <property type="component" value="Chromosome 8"/>
</dbReference>
<comment type="caution">
    <text evidence="1">The sequence shown here is derived from an EMBL/GenBank/DDBJ whole genome shotgun (WGS) entry which is preliminary data.</text>
</comment>
<accession>A0ACB7H8S6</accession>
<evidence type="ECO:0000313" key="2">
    <source>
        <dbReference type="Proteomes" id="UP000091857"/>
    </source>
</evidence>
<organism evidence="1 2">
    <name type="scientific">Manihot esculenta</name>
    <name type="common">Cassava</name>
    <name type="synonym">Jatropha manihot</name>
    <dbReference type="NCBI Taxonomy" id="3983"/>
    <lineage>
        <taxon>Eukaryota</taxon>
        <taxon>Viridiplantae</taxon>
        <taxon>Streptophyta</taxon>
        <taxon>Embryophyta</taxon>
        <taxon>Tracheophyta</taxon>
        <taxon>Spermatophyta</taxon>
        <taxon>Magnoliopsida</taxon>
        <taxon>eudicotyledons</taxon>
        <taxon>Gunneridae</taxon>
        <taxon>Pentapetalae</taxon>
        <taxon>rosids</taxon>
        <taxon>fabids</taxon>
        <taxon>Malpighiales</taxon>
        <taxon>Euphorbiaceae</taxon>
        <taxon>Crotonoideae</taxon>
        <taxon>Manihoteae</taxon>
        <taxon>Manihot</taxon>
    </lineage>
</organism>
<sequence length="723" mass="80930">MVREMAYNFCSSPSSLYQPLCNSVSSSRDIKPRNSKFSCRLTTFPLQLRTSLQVTRVSLQDRIAQEATQDANVQYPDGKRGTSSSKSYVWVNPNSPRASQLKKRSYDTRYASLVKVAELLDSSNPSEEDVCNILSGLGGRMIEQDAVVIINNMSNPETALLALRYFGERLNFDKEVIIYNVTMKVFRKCKDLDKAEKLFEEMLERGVKPDNATFSTILSCARMSNLPDKAVEWFEKMPSFGLSPDDVTYSAMIDAYGRAGDIEKALSLYDRARTEKWRIDAVTFSTLIKIYGMSGNFDGCLNVYEEMKAVGAKPNMVTYNTLLDAMGRAKRPWQAKKIYKEMINNGFTPSFGTYASLLRAYGRARYGEDALIVYREMKEKGIDLTAVLYNTLLAMCADLGYVNEAVEIFEEMKSSGTNPDSWTFSSLITIFSCSAEVSKAENMLNEMLEAGFEPNIFVLTSLIQCYGKSQRTDDVVRTFNQLLELGITPDDRFCGCLLNVMTQTPKEELSKLAECIEKANSKLGFVVKLLIAEKGSEGNFKNEAAELFDSIGSDVKKAFCNCLIDLCVNLDMLERACDLLDLGLKLEIYKDLQSKSSNQWSLHLKSLSLGAALTALHVWINDLSKAVESGENLPALLGINTGHGKHKYSDKGLAGVFESHLKELNAPFHEDPDKVGWFLTTKIAAESWLESRKSKGRLSLSFSSVRIVMSVSFTRVRRPFNSP</sequence>
<evidence type="ECO:0000313" key="1">
    <source>
        <dbReference type="EMBL" id="KAG8649144.1"/>
    </source>
</evidence>
<reference evidence="2" key="1">
    <citation type="journal article" date="2016" name="Nat. Biotechnol.">
        <title>Sequencing wild and cultivated cassava and related species reveals extensive interspecific hybridization and genetic diversity.</title>
        <authorList>
            <person name="Bredeson J.V."/>
            <person name="Lyons J.B."/>
            <person name="Prochnik S.E."/>
            <person name="Wu G.A."/>
            <person name="Ha C.M."/>
            <person name="Edsinger-Gonzales E."/>
            <person name="Grimwood J."/>
            <person name="Schmutz J."/>
            <person name="Rabbi I.Y."/>
            <person name="Egesi C."/>
            <person name="Nauluvula P."/>
            <person name="Lebot V."/>
            <person name="Ndunguru J."/>
            <person name="Mkamilo G."/>
            <person name="Bart R.S."/>
            <person name="Setter T.L."/>
            <person name="Gleadow R.M."/>
            <person name="Kulakow P."/>
            <person name="Ferguson M.E."/>
            <person name="Rounsley S."/>
            <person name="Rokhsar D.S."/>
        </authorList>
    </citation>
    <scope>NUCLEOTIDE SEQUENCE [LARGE SCALE GENOMIC DNA]</scope>
    <source>
        <strain evidence="2">cv. AM560-2</strain>
    </source>
</reference>